<dbReference type="AlphaFoldDB" id="A0A7X1TGF1"/>
<dbReference type="RefSeq" id="WP_152759186.1">
    <property type="nucleotide sequence ID" value="NZ_WHNP01000011.1"/>
</dbReference>
<keyword evidence="2" id="KW-1185">Reference proteome</keyword>
<name>A0A7X1TGF1_9BURK</name>
<sequence length="152" mass="16633">MKEATAVAFLVACAYLPIRAFAKQPPSDIDLRAAYCIPIVNQQVAVYQNALSSPGRPLPPQLEQTIKNMAADAQDRADHLKRYLQPRMADLDATALLAAAEQGKQDLQRGEQDVIQCMTSCQNDANPAACTSSCSTDTLARVRRCTKLDWLP</sequence>
<comment type="caution">
    <text evidence="1">The sequence shown here is derived from an EMBL/GenBank/DDBJ whole genome shotgun (WGS) entry which is preliminary data.</text>
</comment>
<gene>
    <name evidence="1" type="ORF">GCT13_14665</name>
</gene>
<evidence type="ECO:0000313" key="1">
    <source>
        <dbReference type="EMBL" id="MPW18134.1"/>
    </source>
</evidence>
<accession>A0A7X1TGF1</accession>
<protein>
    <submittedName>
        <fullName evidence="1">Uncharacterized protein</fullName>
    </submittedName>
</protein>
<proteinExistence type="predicted"/>
<reference evidence="1 2" key="1">
    <citation type="submission" date="2019-10" db="EMBL/GenBank/DDBJ databases">
        <title>Paraburkholderia sp. isolated from nodules of Mimosa pudica from Brazilian Atlantic Forest soils.</title>
        <authorList>
            <person name="Paulitsch F."/>
            <person name="Hungria M."/>
            <person name="Dall'Agnol R."/>
        </authorList>
    </citation>
    <scope>NUCLEOTIDE SEQUENCE [LARGE SCALE GENOMIC DNA]</scope>
    <source>
        <strain evidence="1 2">CNPSo 3157</strain>
    </source>
</reference>
<organism evidence="1 2">
    <name type="scientific">Paraburkholderia franconis</name>
    <dbReference type="NCBI Taxonomy" id="2654983"/>
    <lineage>
        <taxon>Bacteria</taxon>
        <taxon>Pseudomonadati</taxon>
        <taxon>Pseudomonadota</taxon>
        <taxon>Betaproteobacteria</taxon>
        <taxon>Burkholderiales</taxon>
        <taxon>Burkholderiaceae</taxon>
        <taxon>Paraburkholderia</taxon>
    </lineage>
</organism>
<evidence type="ECO:0000313" key="2">
    <source>
        <dbReference type="Proteomes" id="UP000484381"/>
    </source>
</evidence>
<dbReference type="Proteomes" id="UP000484381">
    <property type="component" value="Unassembled WGS sequence"/>
</dbReference>
<dbReference type="EMBL" id="WHNP01000011">
    <property type="protein sequence ID" value="MPW18134.1"/>
    <property type="molecule type" value="Genomic_DNA"/>
</dbReference>